<evidence type="ECO:0000313" key="2">
    <source>
        <dbReference type="Proteomes" id="UP000287144"/>
    </source>
</evidence>
<organism evidence="1 2">
    <name type="scientific">Fusarium oligoseptatum</name>
    <dbReference type="NCBI Taxonomy" id="2604345"/>
    <lineage>
        <taxon>Eukaryota</taxon>
        <taxon>Fungi</taxon>
        <taxon>Dikarya</taxon>
        <taxon>Ascomycota</taxon>
        <taxon>Pezizomycotina</taxon>
        <taxon>Sordariomycetes</taxon>
        <taxon>Hypocreomycetidae</taxon>
        <taxon>Hypocreales</taxon>
        <taxon>Nectriaceae</taxon>
        <taxon>Fusarium</taxon>
        <taxon>Fusarium solani species complex</taxon>
    </lineage>
</organism>
<dbReference type="Proteomes" id="UP000287144">
    <property type="component" value="Unassembled WGS sequence"/>
</dbReference>
<dbReference type="AlphaFoldDB" id="A0A428RGH8"/>
<evidence type="ECO:0000313" key="1">
    <source>
        <dbReference type="EMBL" id="RSL76633.1"/>
    </source>
</evidence>
<dbReference type="EMBL" id="NKCK01000898">
    <property type="protein sequence ID" value="RSL76633.1"/>
    <property type="molecule type" value="Genomic_DNA"/>
</dbReference>
<comment type="caution">
    <text evidence="1">The sequence shown here is derived from an EMBL/GenBank/DDBJ whole genome shotgun (WGS) entry which is preliminary data.</text>
</comment>
<accession>A0A428RGH8</accession>
<reference evidence="1 2" key="1">
    <citation type="submission" date="2017-06" db="EMBL/GenBank/DDBJ databases">
        <title>Comparative genomic analysis of Ambrosia Fusariam Clade fungi.</title>
        <authorList>
            <person name="Stajich J.E."/>
            <person name="Carrillo J."/>
            <person name="Kijimoto T."/>
            <person name="Eskalen A."/>
            <person name="O'Donnell K."/>
            <person name="Kasson M."/>
        </authorList>
    </citation>
    <scope>NUCLEOTIDE SEQUENCE [LARGE SCALE GENOMIC DNA]</scope>
    <source>
        <strain evidence="1 2">NRRL62579</strain>
    </source>
</reference>
<sequence>MPAPKKPDEETQQLGAQIITLDARLGQSLDKEEYRAMLDGENAPGRIDKRL</sequence>
<feature type="non-terminal residue" evidence="1">
    <location>
        <position position="51"/>
    </location>
</feature>
<proteinExistence type="predicted"/>
<gene>
    <name evidence="1" type="ORF">CEP52_017774</name>
</gene>
<keyword evidence="2" id="KW-1185">Reference proteome</keyword>
<protein>
    <submittedName>
        <fullName evidence="1">Uncharacterized protein</fullName>
    </submittedName>
</protein>
<name>A0A428RGH8_9HYPO</name>